<keyword evidence="4" id="KW-1185">Reference proteome</keyword>
<dbReference type="Proteomes" id="UP000198642">
    <property type="component" value="Unassembled WGS sequence"/>
</dbReference>
<dbReference type="EMBL" id="FOJW01000009">
    <property type="protein sequence ID" value="SFB20674.1"/>
    <property type="molecule type" value="Genomic_DNA"/>
</dbReference>
<dbReference type="GO" id="GO:0009294">
    <property type="term" value="P:DNA-mediated transformation"/>
    <property type="evidence" value="ECO:0007669"/>
    <property type="project" value="InterPro"/>
</dbReference>
<sequence>MGSSLLKKGCDQLELVRKRLIHIHRCRGITRRTTRKFIRYDSTLKSIYRLTASEISQFFSLPLNKASLFHSDLRNTTIKSRIRRDLKSVKVITAVDGMYPSVLKTIKDAPLVLYAIGNTNLLMQNPMLSVIGTRNPSHEAMSKLETYILPLIKNDWVIVSGMAAGIDSYAHELAVKHNGRTVAVLGSGFNHIYPKQNTQLFKQIAAKGLLLSEYPPDTPPERFHFPERNRIISGLSFGTFVIEAAEKSGTLITVDQALDQGREVYALPGSPLTPYAKGCHRMIQDGAKLVQDPVDILEDWDRIEPNWVI</sequence>
<dbReference type="Pfam" id="PF02481">
    <property type="entry name" value="DNA_processg_A"/>
    <property type="match status" value="1"/>
</dbReference>
<gene>
    <name evidence="3" type="ORF">SAMN04488072_109177</name>
</gene>
<dbReference type="NCBIfam" id="TIGR00732">
    <property type="entry name" value="dprA"/>
    <property type="match status" value="1"/>
</dbReference>
<dbReference type="PANTHER" id="PTHR43022:SF1">
    <property type="entry name" value="PROTEIN SMF"/>
    <property type="match status" value="1"/>
</dbReference>
<feature type="domain" description="Smf/DprA SLOG" evidence="2">
    <location>
        <begin position="90"/>
        <end position="300"/>
    </location>
</feature>
<accession>A0A1I0Z4Z0</accession>
<dbReference type="STRING" id="237679.SAMN04488072_109177"/>
<evidence type="ECO:0000259" key="2">
    <source>
        <dbReference type="Pfam" id="PF02481"/>
    </source>
</evidence>
<dbReference type="PANTHER" id="PTHR43022">
    <property type="entry name" value="PROTEIN SMF"/>
    <property type="match status" value="1"/>
</dbReference>
<dbReference type="InterPro" id="IPR057666">
    <property type="entry name" value="DrpA_SLOG"/>
</dbReference>
<proteinExistence type="inferred from homology"/>
<name>A0A1I0Z4Z0_9BACI</name>
<reference evidence="3 4" key="1">
    <citation type="submission" date="2016-10" db="EMBL/GenBank/DDBJ databases">
        <authorList>
            <person name="de Groot N.N."/>
        </authorList>
    </citation>
    <scope>NUCLEOTIDE SEQUENCE [LARGE SCALE GENOMIC DNA]</scope>
    <source>
        <strain evidence="3 4">CGMCC 1.3702</strain>
    </source>
</reference>
<evidence type="ECO:0000313" key="3">
    <source>
        <dbReference type="EMBL" id="SFB20674.1"/>
    </source>
</evidence>
<evidence type="ECO:0000256" key="1">
    <source>
        <dbReference type="ARBA" id="ARBA00006525"/>
    </source>
</evidence>
<dbReference type="InterPro" id="IPR003488">
    <property type="entry name" value="DprA"/>
</dbReference>
<organism evidence="3 4">
    <name type="scientific">Lentibacillus halodurans</name>
    <dbReference type="NCBI Taxonomy" id="237679"/>
    <lineage>
        <taxon>Bacteria</taxon>
        <taxon>Bacillati</taxon>
        <taxon>Bacillota</taxon>
        <taxon>Bacilli</taxon>
        <taxon>Bacillales</taxon>
        <taxon>Bacillaceae</taxon>
        <taxon>Lentibacillus</taxon>
    </lineage>
</organism>
<comment type="similarity">
    <text evidence="1">Belongs to the DprA/Smf family.</text>
</comment>
<evidence type="ECO:0000313" key="4">
    <source>
        <dbReference type="Proteomes" id="UP000198642"/>
    </source>
</evidence>
<dbReference type="SUPFAM" id="SSF102405">
    <property type="entry name" value="MCP/YpsA-like"/>
    <property type="match status" value="1"/>
</dbReference>
<dbReference type="AlphaFoldDB" id="A0A1I0Z4Z0"/>
<dbReference type="Gene3D" id="3.40.50.450">
    <property type="match status" value="1"/>
</dbReference>
<protein>
    <submittedName>
        <fullName evidence="3">DNA processing protein</fullName>
    </submittedName>
</protein>
<dbReference type="RefSeq" id="WP_280141266.1">
    <property type="nucleotide sequence ID" value="NZ_FOJW01000009.1"/>
</dbReference>